<comment type="caution">
    <text evidence="1">The sequence shown here is derived from an EMBL/GenBank/DDBJ whole genome shotgun (WGS) entry which is preliminary data.</text>
</comment>
<reference evidence="1" key="1">
    <citation type="submission" date="2022-07" db="EMBL/GenBank/DDBJ databases">
        <title>Chromosome-level genome of Muraenolepis orangiensis.</title>
        <authorList>
            <person name="Kim J."/>
        </authorList>
    </citation>
    <scope>NUCLEOTIDE SEQUENCE</scope>
    <source>
        <strain evidence="1">KU_S4_2022</strain>
        <tissue evidence="1">Muscle</tissue>
    </source>
</reference>
<dbReference type="OrthoDB" id="8949046at2759"/>
<feature type="non-terminal residue" evidence="1">
    <location>
        <position position="138"/>
    </location>
</feature>
<evidence type="ECO:0000313" key="1">
    <source>
        <dbReference type="EMBL" id="KAJ3595409.1"/>
    </source>
</evidence>
<dbReference type="Proteomes" id="UP001148018">
    <property type="component" value="Unassembled WGS sequence"/>
</dbReference>
<dbReference type="EMBL" id="JANIIK010000111">
    <property type="protein sequence ID" value="KAJ3595409.1"/>
    <property type="molecule type" value="Genomic_DNA"/>
</dbReference>
<feature type="non-terminal residue" evidence="1">
    <location>
        <position position="1"/>
    </location>
</feature>
<gene>
    <name evidence="1" type="ORF">NHX12_004713</name>
</gene>
<sequence>KRDSLSPLEEDDVRENIITYDDEGGGEADTAAFVIAALQSAPHSSRTRGYHTLDSRNVKHRATNETAVGKMAGTVVAAEAPVLFALYTEGCLGATARRVSKFCKQPHLARTAVGIWHPHTHANTFPSFPRDCSCSTSQ</sequence>
<keyword evidence="2" id="KW-1185">Reference proteome</keyword>
<name>A0A9Q0DVT1_9TELE</name>
<dbReference type="AlphaFoldDB" id="A0A9Q0DVT1"/>
<organism evidence="1 2">
    <name type="scientific">Muraenolepis orangiensis</name>
    <name type="common">Patagonian moray cod</name>
    <dbReference type="NCBI Taxonomy" id="630683"/>
    <lineage>
        <taxon>Eukaryota</taxon>
        <taxon>Metazoa</taxon>
        <taxon>Chordata</taxon>
        <taxon>Craniata</taxon>
        <taxon>Vertebrata</taxon>
        <taxon>Euteleostomi</taxon>
        <taxon>Actinopterygii</taxon>
        <taxon>Neopterygii</taxon>
        <taxon>Teleostei</taxon>
        <taxon>Neoteleostei</taxon>
        <taxon>Acanthomorphata</taxon>
        <taxon>Zeiogadaria</taxon>
        <taxon>Gadariae</taxon>
        <taxon>Gadiformes</taxon>
        <taxon>Muraenolepidoidei</taxon>
        <taxon>Muraenolepididae</taxon>
        <taxon>Muraenolepis</taxon>
    </lineage>
</organism>
<accession>A0A9Q0DVT1</accession>
<evidence type="ECO:0000313" key="2">
    <source>
        <dbReference type="Proteomes" id="UP001148018"/>
    </source>
</evidence>
<proteinExistence type="predicted"/>
<protein>
    <submittedName>
        <fullName evidence="1">Uncharacterized protein</fullName>
    </submittedName>
</protein>